<reference evidence="2" key="2">
    <citation type="submission" date="2020-09" db="EMBL/GenBank/DDBJ databases">
        <authorList>
            <person name="Sun Q."/>
            <person name="Zhou Y."/>
        </authorList>
    </citation>
    <scope>NUCLEOTIDE SEQUENCE</scope>
    <source>
        <strain evidence="2">CGMCC 1.15763</strain>
    </source>
</reference>
<dbReference type="PROSITE" id="PS51087">
    <property type="entry name" value="APAG"/>
    <property type="match status" value="1"/>
</dbReference>
<dbReference type="SUPFAM" id="SSF110069">
    <property type="entry name" value="ApaG-like"/>
    <property type="match status" value="1"/>
</dbReference>
<keyword evidence="3" id="KW-1185">Reference proteome</keyword>
<comment type="caution">
    <text evidence="2">The sequence shown here is derived from an EMBL/GenBank/DDBJ whole genome shotgun (WGS) entry which is preliminary data.</text>
</comment>
<sequence>MVQKITKGIKIAVKTTYDGTVYRNNALHHAFSYYISIENTTKETVQLLDRFWEISDALNTTEYVEGEGVVGQKPTLKPDEVYTYRSHCLLIGSTGAMKGSFTMLQLNTSQKFKVSIPSFQLTAAPVLN</sequence>
<evidence type="ECO:0000259" key="1">
    <source>
        <dbReference type="PROSITE" id="PS51087"/>
    </source>
</evidence>
<dbReference type="NCBIfam" id="NF003967">
    <property type="entry name" value="PRK05461.1"/>
    <property type="match status" value="1"/>
</dbReference>
<reference evidence="2" key="1">
    <citation type="journal article" date="2014" name="Int. J. Syst. Evol. Microbiol.">
        <title>Complete genome sequence of Corynebacterium casei LMG S-19264T (=DSM 44701T), isolated from a smear-ripened cheese.</title>
        <authorList>
            <consortium name="US DOE Joint Genome Institute (JGI-PGF)"/>
            <person name="Walter F."/>
            <person name="Albersmeier A."/>
            <person name="Kalinowski J."/>
            <person name="Ruckert C."/>
        </authorList>
    </citation>
    <scope>NUCLEOTIDE SEQUENCE</scope>
    <source>
        <strain evidence="2">CGMCC 1.15763</strain>
    </source>
</reference>
<dbReference type="GO" id="GO:0070987">
    <property type="term" value="P:error-free translesion synthesis"/>
    <property type="evidence" value="ECO:0007669"/>
    <property type="project" value="TreeGrafter"/>
</dbReference>
<evidence type="ECO:0000313" key="2">
    <source>
        <dbReference type="EMBL" id="GGG91333.1"/>
    </source>
</evidence>
<dbReference type="Proteomes" id="UP000633278">
    <property type="component" value="Unassembled WGS sequence"/>
</dbReference>
<dbReference type="Gene3D" id="2.60.40.1470">
    <property type="entry name" value="ApaG domain"/>
    <property type="match status" value="1"/>
</dbReference>
<name>A0A917HV05_9FLAO</name>
<evidence type="ECO:0000313" key="3">
    <source>
        <dbReference type="Proteomes" id="UP000633278"/>
    </source>
</evidence>
<dbReference type="EMBL" id="BMJW01000001">
    <property type="protein sequence ID" value="GGG91333.1"/>
    <property type="molecule type" value="Genomic_DNA"/>
</dbReference>
<dbReference type="AlphaFoldDB" id="A0A917HV05"/>
<gene>
    <name evidence="2" type="primary">apaG</name>
    <name evidence="2" type="ORF">GCM10011416_04940</name>
</gene>
<dbReference type="InterPro" id="IPR007474">
    <property type="entry name" value="ApaG_domain"/>
</dbReference>
<protein>
    <submittedName>
        <fullName evidence="2">Protein ApaG</fullName>
    </submittedName>
</protein>
<proteinExistence type="predicted"/>
<accession>A0A917HV05</accession>
<dbReference type="PANTHER" id="PTHR14289">
    <property type="entry name" value="F-BOX ONLY PROTEIN 3"/>
    <property type="match status" value="1"/>
</dbReference>
<dbReference type="InterPro" id="IPR036767">
    <property type="entry name" value="ApaG_sf"/>
</dbReference>
<dbReference type="RefSeq" id="WP_188597685.1">
    <property type="nucleotide sequence ID" value="NZ_BMJW01000001.1"/>
</dbReference>
<dbReference type="Pfam" id="PF04379">
    <property type="entry name" value="DUF525"/>
    <property type="match status" value="1"/>
</dbReference>
<organism evidence="2 3">
    <name type="scientific">Polaribacter pacificus</name>
    <dbReference type="NCBI Taxonomy" id="1775173"/>
    <lineage>
        <taxon>Bacteria</taxon>
        <taxon>Pseudomonadati</taxon>
        <taxon>Bacteroidota</taxon>
        <taxon>Flavobacteriia</taxon>
        <taxon>Flavobacteriales</taxon>
        <taxon>Flavobacteriaceae</taxon>
    </lineage>
</organism>
<dbReference type="PANTHER" id="PTHR14289:SF16">
    <property type="entry name" value="POLYMERASE DELTA-INTERACTING PROTEIN 2"/>
    <property type="match status" value="1"/>
</dbReference>
<feature type="domain" description="ApaG" evidence="1">
    <location>
        <begin position="3"/>
        <end position="128"/>
    </location>
</feature>